<organism evidence="4 5">
    <name type="scientific">Sporomusa acidovorans (strain ATCC 49682 / DSM 3132 / Mol)</name>
    <dbReference type="NCBI Taxonomy" id="1123286"/>
    <lineage>
        <taxon>Bacteria</taxon>
        <taxon>Bacillati</taxon>
        <taxon>Bacillota</taxon>
        <taxon>Negativicutes</taxon>
        <taxon>Selenomonadales</taxon>
        <taxon>Sporomusaceae</taxon>
        <taxon>Sporomusa</taxon>
    </lineage>
</organism>
<dbReference type="GO" id="GO:0016829">
    <property type="term" value="F:lyase activity"/>
    <property type="evidence" value="ECO:0007669"/>
    <property type="project" value="UniProtKB-KW"/>
</dbReference>
<evidence type="ECO:0000313" key="5">
    <source>
        <dbReference type="Proteomes" id="UP000216052"/>
    </source>
</evidence>
<sequence>MNMTQLTQAQAGTLESNDIMITVVPNQAEKEVTIELQSLVLAQYGKQIRKVIADTVREQGVTALAVKAIDRGALDCTIRARTLTALSRAGVTLKEVHHGTEKDLTVYTGQ</sequence>
<dbReference type="InterPro" id="IPR023439">
    <property type="entry name" value="Mal_deCO2ase/Cit_lyase_ACP"/>
</dbReference>
<dbReference type="InterPro" id="IPR006495">
    <property type="entry name" value="CitD"/>
</dbReference>
<protein>
    <submittedName>
        <fullName evidence="4">Citrate lyase acyl carrier protein</fullName>
    </submittedName>
</protein>
<evidence type="ECO:0000256" key="3">
    <source>
        <dbReference type="ARBA" id="ARBA00022553"/>
    </source>
</evidence>
<comment type="subcellular location">
    <subcellularLocation>
        <location evidence="1">Cytoplasm</location>
    </subcellularLocation>
</comment>
<keyword evidence="5" id="KW-1185">Reference proteome</keyword>
<name>A0ABZ3J9M4_SPOA4</name>
<dbReference type="Pfam" id="PF06857">
    <property type="entry name" value="ACP"/>
    <property type="match status" value="1"/>
</dbReference>
<evidence type="ECO:0000256" key="2">
    <source>
        <dbReference type="ARBA" id="ARBA00022490"/>
    </source>
</evidence>
<reference evidence="4" key="1">
    <citation type="submission" date="2024-05" db="EMBL/GenBank/DDBJ databases">
        <title>Isolation and characterization of Sporomusa carbonis sp. nov., a carboxydotrophic hydrogenogen in the genus of Sporomusa isolated from a charcoal burning pile.</title>
        <authorList>
            <person name="Boeer T."/>
            <person name="Rosenbaum F."/>
            <person name="Eysell L."/>
            <person name="Mueller V."/>
            <person name="Daniel R."/>
            <person name="Poehlein A."/>
        </authorList>
    </citation>
    <scope>NUCLEOTIDE SEQUENCE [LARGE SCALE GENOMIC DNA]</scope>
    <source>
        <strain evidence="4">DSM 3132</strain>
    </source>
</reference>
<keyword evidence="2" id="KW-0963">Cytoplasm</keyword>
<dbReference type="EMBL" id="CP155571">
    <property type="protein sequence ID" value="XFO74778.1"/>
    <property type="molecule type" value="Genomic_DNA"/>
</dbReference>
<dbReference type="NCBIfam" id="TIGR01608">
    <property type="entry name" value="citD"/>
    <property type="match status" value="1"/>
</dbReference>
<evidence type="ECO:0000313" key="4">
    <source>
        <dbReference type="EMBL" id="XFO74778.1"/>
    </source>
</evidence>
<accession>A0ABZ3J9M4</accession>
<evidence type="ECO:0000256" key="1">
    <source>
        <dbReference type="ARBA" id="ARBA00004496"/>
    </source>
</evidence>
<proteinExistence type="predicted"/>
<keyword evidence="3" id="KW-0597">Phosphoprotein</keyword>
<dbReference type="Proteomes" id="UP000216052">
    <property type="component" value="Chromosome"/>
</dbReference>
<keyword evidence="4" id="KW-0456">Lyase</keyword>
<dbReference type="NCBIfam" id="NF009726">
    <property type="entry name" value="PRK13253.1"/>
    <property type="match status" value="1"/>
</dbReference>
<gene>
    <name evidence="4" type="primary">citD_2</name>
    <name evidence="4" type="ORF">SPACI_048890</name>
</gene>